<gene>
    <name evidence="1" type="ORF">METZ01_LOCUS304497</name>
</gene>
<accession>A0A382MRK2</accession>
<reference evidence="1" key="1">
    <citation type="submission" date="2018-05" db="EMBL/GenBank/DDBJ databases">
        <authorList>
            <person name="Lanie J.A."/>
            <person name="Ng W.-L."/>
            <person name="Kazmierczak K.M."/>
            <person name="Andrzejewski T.M."/>
            <person name="Davidsen T.M."/>
            <person name="Wayne K.J."/>
            <person name="Tettelin H."/>
            <person name="Glass J.I."/>
            <person name="Rusch D."/>
            <person name="Podicherti R."/>
            <person name="Tsui H.-C.T."/>
            <person name="Winkler M.E."/>
        </authorList>
    </citation>
    <scope>NUCLEOTIDE SEQUENCE</scope>
</reference>
<evidence type="ECO:0000313" key="1">
    <source>
        <dbReference type="EMBL" id="SVC51643.1"/>
    </source>
</evidence>
<dbReference type="EMBL" id="UINC01095506">
    <property type="protein sequence ID" value="SVC51643.1"/>
    <property type="molecule type" value="Genomic_DNA"/>
</dbReference>
<protein>
    <submittedName>
        <fullName evidence="1">Uncharacterized protein</fullName>
    </submittedName>
</protein>
<organism evidence="1">
    <name type="scientific">marine metagenome</name>
    <dbReference type="NCBI Taxonomy" id="408172"/>
    <lineage>
        <taxon>unclassified sequences</taxon>
        <taxon>metagenomes</taxon>
        <taxon>ecological metagenomes</taxon>
    </lineage>
</organism>
<dbReference type="AlphaFoldDB" id="A0A382MRK2"/>
<sequence length="74" mass="8042">VGGKAEAPTVHGFGLMSIPASLGRPSRWLLWARRIHIAPNLILQFGRVSLSTAFWSSVMGLSRKVSTVKLPNSE</sequence>
<feature type="non-terminal residue" evidence="1">
    <location>
        <position position="1"/>
    </location>
</feature>
<name>A0A382MRK2_9ZZZZ</name>
<proteinExistence type="predicted"/>